<evidence type="ECO:0008006" key="4">
    <source>
        <dbReference type="Google" id="ProtNLM"/>
    </source>
</evidence>
<evidence type="ECO:0000256" key="1">
    <source>
        <dbReference type="ARBA" id="ARBA00006484"/>
    </source>
</evidence>
<dbReference type="InterPro" id="IPR020904">
    <property type="entry name" value="Sc_DH/Rdtase_CS"/>
</dbReference>
<dbReference type="SUPFAM" id="SSF51735">
    <property type="entry name" value="NAD(P)-binding Rossmann-fold domains"/>
    <property type="match status" value="1"/>
</dbReference>
<dbReference type="InterPro" id="IPR011284">
    <property type="entry name" value="3oxo_ACP_reduc"/>
</dbReference>
<reference evidence="3" key="1">
    <citation type="submission" date="2018-05" db="EMBL/GenBank/DDBJ databases">
        <authorList>
            <person name="Lanie J.A."/>
            <person name="Ng W.-L."/>
            <person name="Kazmierczak K.M."/>
            <person name="Andrzejewski T.M."/>
            <person name="Davidsen T.M."/>
            <person name="Wayne K.J."/>
            <person name="Tettelin H."/>
            <person name="Glass J.I."/>
            <person name="Rusch D."/>
            <person name="Podicherti R."/>
            <person name="Tsui H.-C.T."/>
            <person name="Winkler M.E."/>
        </authorList>
    </citation>
    <scope>NUCLEOTIDE SEQUENCE</scope>
</reference>
<dbReference type="NCBIfam" id="NF005559">
    <property type="entry name" value="PRK07231.1"/>
    <property type="match status" value="1"/>
</dbReference>
<proteinExistence type="inferred from homology"/>
<dbReference type="GO" id="GO:0051287">
    <property type="term" value="F:NAD binding"/>
    <property type="evidence" value="ECO:0007669"/>
    <property type="project" value="InterPro"/>
</dbReference>
<dbReference type="EMBL" id="UINC01000265">
    <property type="protein sequence ID" value="SUZ52256.1"/>
    <property type="molecule type" value="Genomic_DNA"/>
</dbReference>
<dbReference type="InterPro" id="IPR002347">
    <property type="entry name" value="SDR_fam"/>
</dbReference>
<organism evidence="3">
    <name type="scientific">marine metagenome</name>
    <dbReference type="NCBI Taxonomy" id="408172"/>
    <lineage>
        <taxon>unclassified sequences</taxon>
        <taxon>metagenomes</taxon>
        <taxon>ecological metagenomes</taxon>
    </lineage>
</organism>
<dbReference type="InterPro" id="IPR050259">
    <property type="entry name" value="SDR"/>
</dbReference>
<dbReference type="PRINTS" id="PR00081">
    <property type="entry name" value="GDHRDH"/>
</dbReference>
<dbReference type="InterPro" id="IPR036291">
    <property type="entry name" value="NAD(P)-bd_dom_sf"/>
</dbReference>
<dbReference type="PANTHER" id="PTHR42879">
    <property type="entry name" value="3-OXOACYL-(ACYL-CARRIER-PROTEIN) REDUCTASE"/>
    <property type="match status" value="1"/>
</dbReference>
<evidence type="ECO:0000313" key="3">
    <source>
        <dbReference type="EMBL" id="SUZ52256.1"/>
    </source>
</evidence>
<dbReference type="NCBIfam" id="TIGR01830">
    <property type="entry name" value="3oxo_ACP_reduc"/>
    <property type="match status" value="1"/>
</dbReference>
<comment type="similarity">
    <text evidence="1">Belongs to the short-chain dehydrogenases/reductases (SDR) family.</text>
</comment>
<dbReference type="Gene3D" id="3.40.50.720">
    <property type="entry name" value="NAD(P)-binding Rossmann-like Domain"/>
    <property type="match status" value="1"/>
</dbReference>
<dbReference type="GO" id="GO:0004316">
    <property type="term" value="F:3-oxoacyl-[acyl-carrier-protein] reductase (NADPH) activity"/>
    <property type="evidence" value="ECO:0007669"/>
    <property type="project" value="InterPro"/>
</dbReference>
<keyword evidence="2" id="KW-0560">Oxidoreductase</keyword>
<dbReference type="Pfam" id="PF13561">
    <property type="entry name" value="adh_short_C2"/>
    <property type="match status" value="1"/>
</dbReference>
<dbReference type="CDD" id="cd05333">
    <property type="entry name" value="BKR_SDR_c"/>
    <property type="match status" value="1"/>
</dbReference>
<dbReference type="PANTHER" id="PTHR42879:SF2">
    <property type="entry name" value="3-OXOACYL-[ACYL-CARRIER-PROTEIN] REDUCTASE FABG"/>
    <property type="match status" value="1"/>
</dbReference>
<name>A0A381NCE1_9ZZZZ</name>
<dbReference type="FunFam" id="3.40.50.720:FF:000173">
    <property type="entry name" value="3-oxoacyl-[acyl-carrier protein] reductase"/>
    <property type="match status" value="1"/>
</dbReference>
<evidence type="ECO:0000256" key="2">
    <source>
        <dbReference type="ARBA" id="ARBA00023002"/>
    </source>
</evidence>
<dbReference type="NCBIfam" id="NF009466">
    <property type="entry name" value="PRK12826.1-2"/>
    <property type="match status" value="1"/>
</dbReference>
<dbReference type="AlphaFoldDB" id="A0A381NCE1"/>
<protein>
    <recommendedName>
        <fullName evidence="4">3-oxoacyl-[acyl-carrier-protein] reductase</fullName>
    </recommendedName>
</protein>
<gene>
    <name evidence="3" type="ORF">METZ01_LOCUS5110</name>
</gene>
<dbReference type="GO" id="GO:0006633">
    <property type="term" value="P:fatty acid biosynthetic process"/>
    <property type="evidence" value="ECO:0007669"/>
    <property type="project" value="InterPro"/>
</dbReference>
<dbReference type="PRINTS" id="PR00080">
    <property type="entry name" value="SDRFAMILY"/>
</dbReference>
<sequence length="224" mass="23932">MILAQNGAHVVCVSRNVNDVQSVADKITHQKFNASAASCDISDSNNVTELVKDIIEKHGRIDILINNAGITRDNLLMRMSEDDWNEVVNVNLKAAFTAIKAASRSMIKQRSGRIINISSVVGLIGNAGQVNYAASKAGLIGMTKSVAREFASRGITANCIAPGYVETEMTNKLTDKVKSSLNEQIPLGRIGNVEDIAYAVAFLASDEASYITGQTLAVDGGMVM</sequence>
<accession>A0A381NCE1</accession>
<dbReference type="PROSITE" id="PS00061">
    <property type="entry name" value="ADH_SHORT"/>
    <property type="match status" value="1"/>
</dbReference>